<dbReference type="RefSeq" id="WP_259627055.1">
    <property type="nucleotide sequence ID" value="NZ_JANYMP010000019.1"/>
</dbReference>
<reference evidence="4" key="1">
    <citation type="submission" date="2022-08" db="EMBL/GenBank/DDBJ databases">
        <authorList>
            <person name="Tistechok S."/>
            <person name="Samborskyy M."/>
            <person name="Roman I."/>
        </authorList>
    </citation>
    <scope>NUCLEOTIDE SEQUENCE</scope>
    <source>
        <strain evidence="4">DSM 103496</strain>
    </source>
</reference>
<feature type="chain" id="PRO_5040720400" evidence="2">
    <location>
        <begin position="24"/>
        <end position="310"/>
    </location>
</feature>
<keyword evidence="1 2" id="KW-0732">Signal</keyword>
<evidence type="ECO:0000256" key="1">
    <source>
        <dbReference type="ARBA" id="ARBA00022729"/>
    </source>
</evidence>
<organism evidence="4 5">
    <name type="scientific">Umezawaea endophytica</name>
    <dbReference type="NCBI Taxonomy" id="1654476"/>
    <lineage>
        <taxon>Bacteria</taxon>
        <taxon>Bacillati</taxon>
        <taxon>Actinomycetota</taxon>
        <taxon>Actinomycetes</taxon>
        <taxon>Pseudonocardiales</taxon>
        <taxon>Pseudonocardiaceae</taxon>
        <taxon>Umezawaea</taxon>
    </lineage>
</organism>
<evidence type="ECO:0000259" key="3">
    <source>
        <dbReference type="SMART" id="SM00062"/>
    </source>
</evidence>
<dbReference type="PROSITE" id="PS51257">
    <property type="entry name" value="PROKAR_LIPOPROTEIN"/>
    <property type="match status" value="1"/>
</dbReference>
<accession>A0A9X2VRU0</accession>
<dbReference type="Proteomes" id="UP001141259">
    <property type="component" value="Unassembled WGS sequence"/>
</dbReference>
<dbReference type="InterPro" id="IPR001638">
    <property type="entry name" value="Solute-binding_3/MltF_N"/>
</dbReference>
<dbReference type="SUPFAM" id="SSF53850">
    <property type="entry name" value="Periplasmic binding protein-like II"/>
    <property type="match status" value="1"/>
</dbReference>
<protein>
    <submittedName>
        <fullName evidence="4">ABC transporter substrate-binding protein</fullName>
    </submittedName>
</protein>
<dbReference type="PANTHER" id="PTHR35936">
    <property type="entry name" value="MEMBRANE-BOUND LYTIC MUREIN TRANSGLYCOSYLASE F"/>
    <property type="match status" value="1"/>
</dbReference>
<dbReference type="EMBL" id="JANYMP010000019">
    <property type="protein sequence ID" value="MCS7481565.1"/>
    <property type="molecule type" value="Genomic_DNA"/>
</dbReference>
<proteinExistence type="predicted"/>
<dbReference type="AlphaFoldDB" id="A0A9X2VRU0"/>
<evidence type="ECO:0000313" key="4">
    <source>
        <dbReference type="EMBL" id="MCS7481565.1"/>
    </source>
</evidence>
<dbReference type="PANTHER" id="PTHR35936:SF17">
    <property type="entry name" value="ARGININE-BINDING EXTRACELLULAR PROTEIN ARTP"/>
    <property type="match status" value="1"/>
</dbReference>
<keyword evidence="5" id="KW-1185">Reference proteome</keyword>
<gene>
    <name evidence="4" type="ORF">NZH93_32315</name>
</gene>
<dbReference type="Gene3D" id="3.40.190.10">
    <property type="entry name" value="Periplasmic binding protein-like II"/>
    <property type="match status" value="2"/>
</dbReference>
<evidence type="ECO:0000256" key="2">
    <source>
        <dbReference type="SAM" id="SignalP"/>
    </source>
</evidence>
<feature type="domain" description="Solute-binding protein family 3/N-terminal" evidence="3">
    <location>
        <begin position="67"/>
        <end position="296"/>
    </location>
</feature>
<name>A0A9X2VRU0_9PSEU</name>
<comment type="caution">
    <text evidence="4">The sequence shown here is derived from an EMBL/GenBank/DDBJ whole genome shotgun (WGS) entry which is preliminary data.</text>
</comment>
<dbReference type="Pfam" id="PF00497">
    <property type="entry name" value="SBP_bac_3"/>
    <property type="match status" value="1"/>
</dbReference>
<feature type="signal peptide" evidence="2">
    <location>
        <begin position="1"/>
        <end position="23"/>
    </location>
</feature>
<dbReference type="CDD" id="cd01004">
    <property type="entry name" value="PBP2_MidA_like"/>
    <property type="match status" value="1"/>
</dbReference>
<sequence length="310" mass="32918">MRARRSKLYSLLMLSFAISFATAGCGSAGAGSGPSGSAAPTVDVLGSVVKDDALAALLPEASRQAGVVKFASSVGSTPPSSFYAEDNKTVQGVDIEIAAAVGQVLGLRIDREVASFEAILPALSSGKYEVGTGNFGVTEARKKTIDFVTYINDGQGFAVRKGDDRVKEVKKLDQLCGLKIGTGAGTTFEATLEREKHVCPDAGKPEYQVLSFSDTAGIYLGLQQQHIDVIMSTINGLRHAASEQPNLVFLNEFKRLDVGFAFKKGSPLTPAFQGAVNKLIKDGTYQRILEKWGTRDSAIPESQISPPEHT</sequence>
<dbReference type="SMART" id="SM00062">
    <property type="entry name" value="PBPb"/>
    <property type="match status" value="1"/>
</dbReference>
<evidence type="ECO:0000313" key="5">
    <source>
        <dbReference type="Proteomes" id="UP001141259"/>
    </source>
</evidence>